<accession>A0ABX1C4Z0</accession>
<sequence>MRGSRARAGRRRTVRLFALALPAVAVLHRLFVRPRLLTWGATVEEAERTYPGDALVPGAASTSTMAVTLPAPPEEVWPWLAQLGCDRGGWYGWDGLVNGGRPSAERVVPQWQDVRVGRRVTVTPCGESWFTVAEVEPERTLVLRVLLELPSGRPFDPRSEPRPWAYADAVWGFHLGPAPGGGTRLVARVRSHGRPRPLMRAVEGLLREPWYPVLQARQFRALGDRVAGRI</sequence>
<reference evidence="1 2" key="1">
    <citation type="submission" date="2020-03" db="EMBL/GenBank/DDBJ databases">
        <title>WGS of actinomycetes isolated from Thailand.</title>
        <authorList>
            <person name="Thawai C."/>
        </authorList>
    </citation>
    <scope>NUCLEOTIDE SEQUENCE [LARGE SCALE GENOMIC DNA]</scope>
    <source>
        <strain evidence="1 2">PLAI 1-29</strain>
    </source>
</reference>
<organism evidence="1 2">
    <name type="scientific">Streptomyces zingiberis</name>
    <dbReference type="NCBI Taxonomy" id="2053010"/>
    <lineage>
        <taxon>Bacteria</taxon>
        <taxon>Bacillati</taxon>
        <taxon>Actinomycetota</taxon>
        <taxon>Actinomycetes</taxon>
        <taxon>Kitasatosporales</taxon>
        <taxon>Streptomycetaceae</taxon>
        <taxon>Streptomyces</taxon>
    </lineage>
</organism>
<dbReference type="InterPro" id="IPR023393">
    <property type="entry name" value="START-like_dom_sf"/>
</dbReference>
<proteinExistence type="predicted"/>
<dbReference type="Proteomes" id="UP000695264">
    <property type="component" value="Unassembled WGS sequence"/>
</dbReference>
<dbReference type="Gene3D" id="3.30.530.20">
    <property type="match status" value="1"/>
</dbReference>
<comment type="caution">
    <text evidence="1">The sequence shown here is derived from an EMBL/GenBank/DDBJ whole genome shotgun (WGS) entry which is preliminary data.</text>
</comment>
<dbReference type="RefSeq" id="WP_168104485.1">
    <property type="nucleotide sequence ID" value="NZ_JAATEN010000032.1"/>
</dbReference>
<protein>
    <recommendedName>
        <fullName evidence="3">SRPBCC family protein</fullName>
    </recommendedName>
</protein>
<keyword evidence="2" id="KW-1185">Reference proteome</keyword>
<name>A0ABX1C4Z0_9ACTN</name>
<dbReference type="SUPFAM" id="SSF55961">
    <property type="entry name" value="Bet v1-like"/>
    <property type="match status" value="1"/>
</dbReference>
<evidence type="ECO:0000313" key="2">
    <source>
        <dbReference type="Proteomes" id="UP000695264"/>
    </source>
</evidence>
<dbReference type="EMBL" id="JAATEN010000032">
    <property type="protein sequence ID" value="NJQ03866.1"/>
    <property type="molecule type" value="Genomic_DNA"/>
</dbReference>
<gene>
    <name evidence="1" type="ORF">HCK00_25965</name>
</gene>
<evidence type="ECO:0000313" key="1">
    <source>
        <dbReference type="EMBL" id="NJQ03866.1"/>
    </source>
</evidence>
<evidence type="ECO:0008006" key="3">
    <source>
        <dbReference type="Google" id="ProtNLM"/>
    </source>
</evidence>